<dbReference type="Proteomes" id="UP000029226">
    <property type="component" value="Unassembled WGS sequence"/>
</dbReference>
<protein>
    <recommendedName>
        <fullName evidence="3">Glycosyltransferase 2-like domain-containing protein</fullName>
    </recommendedName>
</protein>
<dbReference type="AlphaFoldDB" id="A0A090Q8L0"/>
<organism evidence="1 2">
    <name type="scientific">Nonlabens ulvanivorans</name>
    <name type="common">Persicivirga ulvanivorans</name>
    <dbReference type="NCBI Taxonomy" id="906888"/>
    <lineage>
        <taxon>Bacteria</taxon>
        <taxon>Pseudomonadati</taxon>
        <taxon>Bacteroidota</taxon>
        <taxon>Flavobacteriia</taxon>
        <taxon>Flavobacteriales</taxon>
        <taxon>Flavobacteriaceae</taxon>
        <taxon>Nonlabens</taxon>
    </lineage>
</organism>
<sequence>MKKILLFSSLCKPKKVLEQSLPSMIELHHEGVELDVLFYDDNKTNVAQHFVQNIGAQYDHVTIEKDYLQSLSTYKKHNWTVSAVDRIIEIKNRAIQIALENDYDYLFLVDADLVLHPDTLLHLLRQEKDFIFELFWTVFTNDSIAKPNCWDIHSWSYTSAQTILQLKNPGTYKVGAGGACTLLSKKALKKGLDFKRISNLPYGGEDRHICTRAEVLDIDIYIDTHYPAYHIHNPDKNLEAQEWKQNGYKRSFFDSWLDANWEIAVKDSLIPKEAIVPKTKIHKVRLALYKAKRAYYNYMRFN</sequence>
<reference evidence="1 2" key="1">
    <citation type="journal article" date="2014" name="Genome Announc.">
        <title>Draft Genome Sequences of Marine Flavobacterium Nonlabens Strains NR17, NR24, NR27, NR32, NR33, and Ara13.</title>
        <authorList>
            <person name="Nakanishi M."/>
            <person name="Meirelles P."/>
            <person name="Suzuki R."/>
            <person name="Takatani N."/>
            <person name="Mino S."/>
            <person name="Suda W."/>
            <person name="Oshima K."/>
            <person name="Hattori M."/>
            <person name="Ohkuma M."/>
            <person name="Hosokawa M."/>
            <person name="Miyashita K."/>
            <person name="Thompson F.L."/>
            <person name="Niwa A."/>
            <person name="Sawabe T."/>
            <person name="Sawabe T."/>
        </authorList>
    </citation>
    <scope>NUCLEOTIDE SEQUENCE [LARGE SCALE GENOMIC DNA]</scope>
    <source>
        <strain evidence="2">JCM19314</strain>
    </source>
</reference>
<evidence type="ECO:0000313" key="2">
    <source>
        <dbReference type="Proteomes" id="UP000029226"/>
    </source>
</evidence>
<comment type="caution">
    <text evidence="1">The sequence shown here is derived from an EMBL/GenBank/DDBJ whole genome shotgun (WGS) entry which is preliminary data.</text>
</comment>
<accession>A0A090Q8L0</accession>
<dbReference type="EMBL" id="BBMM01000002">
    <property type="protein sequence ID" value="GAK99350.1"/>
    <property type="molecule type" value="Genomic_DNA"/>
</dbReference>
<dbReference type="SUPFAM" id="SSF53448">
    <property type="entry name" value="Nucleotide-diphospho-sugar transferases"/>
    <property type="match status" value="1"/>
</dbReference>
<evidence type="ECO:0000313" key="1">
    <source>
        <dbReference type="EMBL" id="GAK99350.1"/>
    </source>
</evidence>
<name>A0A090Q8L0_NONUL</name>
<gene>
    <name evidence="1" type="ORF">JCM19314_3395</name>
</gene>
<dbReference type="InterPro" id="IPR029044">
    <property type="entry name" value="Nucleotide-diphossugar_trans"/>
</dbReference>
<dbReference type="Gene3D" id="3.90.550.10">
    <property type="entry name" value="Spore Coat Polysaccharide Biosynthesis Protein SpsA, Chain A"/>
    <property type="match status" value="1"/>
</dbReference>
<evidence type="ECO:0008006" key="3">
    <source>
        <dbReference type="Google" id="ProtNLM"/>
    </source>
</evidence>
<proteinExistence type="predicted"/>